<evidence type="ECO:0000259" key="8">
    <source>
        <dbReference type="Pfam" id="PF00746"/>
    </source>
</evidence>
<evidence type="ECO:0000313" key="11">
    <source>
        <dbReference type="EMBL" id="WYJ90724.1"/>
    </source>
</evidence>
<evidence type="ECO:0000256" key="4">
    <source>
        <dbReference type="ARBA" id="ARBA00022737"/>
    </source>
</evidence>
<dbReference type="RefSeq" id="WP_086348382.1">
    <property type="nucleotide sequence ID" value="NZ_CP147247.1"/>
</dbReference>
<evidence type="ECO:0000256" key="6">
    <source>
        <dbReference type="SAM" id="MobiDB-lite"/>
    </source>
</evidence>
<reference evidence="10" key="1">
    <citation type="submission" date="2017-05" db="EMBL/GenBank/DDBJ databases">
        <title>The Genome Sequence of Enterococcus sp. 9E7_DIV0242.</title>
        <authorList>
            <consortium name="The Broad Institute Genomics Platform"/>
            <consortium name="The Broad Institute Genomic Center for Infectious Diseases"/>
            <person name="Earl A."/>
            <person name="Manson A."/>
            <person name="Schwartman J."/>
            <person name="Gilmore M."/>
            <person name="Abouelleil A."/>
            <person name="Cao P."/>
            <person name="Chapman S."/>
            <person name="Cusick C."/>
            <person name="Shea T."/>
            <person name="Young S."/>
            <person name="Neafsey D."/>
            <person name="Nusbaum C."/>
            <person name="Birren B."/>
        </authorList>
    </citation>
    <scope>NUCLEOTIDE SEQUENCE [LARGE SCALE GENOMIC DNA]</scope>
    <source>
        <strain evidence="10">9E7_DIV0242</strain>
    </source>
</reference>
<keyword evidence="5" id="KW-0572">Peptidoglycan-anchor</keyword>
<reference evidence="11" key="3">
    <citation type="submission" date="2024-03" db="EMBL/GenBank/DDBJ databases">
        <title>The Genome Sequence of Enterococcus sp. DIV0242b.</title>
        <authorList>
            <consortium name="The Broad Institute Genomics Platform"/>
            <consortium name="The Broad Institute Microbial Omics Core"/>
            <consortium name="The Broad Institute Genomic Center for Infectious Diseases"/>
            <person name="Earl A."/>
            <person name="Manson A."/>
            <person name="Gilmore M."/>
            <person name="Schwartman J."/>
            <person name="Shea T."/>
            <person name="Abouelleil A."/>
            <person name="Cao P."/>
            <person name="Chapman S."/>
            <person name="Cusick C."/>
            <person name="Young S."/>
            <person name="Neafsey D."/>
            <person name="Nusbaum C."/>
            <person name="Birren B."/>
        </authorList>
    </citation>
    <scope>NUCLEOTIDE SEQUENCE</scope>
    <source>
        <strain evidence="11">9E7_DIV0242</strain>
    </source>
</reference>
<feature type="signal peptide" evidence="7">
    <location>
        <begin position="1"/>
        <end position="25"/>
    </location>
</feature>
<keyword evidence="12" id="KW-1185">Reference proteome</keyword>
<protein>
    <recommendedName>
        <fullName evidence="13">Gram-positive cocci surface proteins LPxTG domain-containing protein</fullName>
    </recommendedName>
</protein>
<organism evidence="10">
    <name type="scientific">Candidatus Enterococcus clewellii</name>
    <dbReference type="NCBI Taxonomy" id="1834193"/>
    <lineage>
        <taxon>Bacteria</taxon>
        <taxon>Bacillati</taxon>
        <taxon>Bacillota</taxon>
        <taxon>Bacilli</taxon>
        <taxon>Lactobacillales</taxon>
        <taxon>Enterococcaceae</taxon>
        <taxon>Enterococcus</taxon>
    </lineage>
</organism>
<evidence type="ECO:0000313" key="10">
    <source>
        <dbReference type="EMBL" id="OTP17118.1"/>
    </source>
</evidence>
<gene>
    <name evidence="10" type="ORF">A5888_001256</name>
    <name evidence="11" type="ORF">A5888_002492</name>
</gene>
<feature type="region of interest" description="Disordered" evidence="6">
    <location>
        <begin position="29"/>
        <end position="107"/>
    </location>
</feature>
<dbReference type="Gene3D" id="3.10.20.320">
    <property type="entry name" value="Putative peptidoglycan bound protein (lpxtg motif)"/>
    <property type="match status" value="2"/>
</dbReference>
<evidence type="ECO:0000256" key="3">
    <source>
        <dbReference type="ARBA" id="ARBA00022729"/>
    </source>
</evidence>
<dbReference type="Proteomes" id="UP000195141">
    <property type="component" value="Chromosome"/>
</dbReference>
<feature type="domain" description="MucBP" evidence="9">
    <location>
        <begin position="201"/>
        <end position="260"/>
    </location>
</feature>
<dbReference type="AlphaFoldDB" id="A0A242K8K9"/>
<evidence type="ECO:0000256" key="1">
    <source>
        <dbReference type="ARBA" id="ARBA00022512"/>
    </source>
</evidence>
<dbReference type="EMBL" id="NGMM01000002">
    <property type="protein sequence ID" value="OTP17118.1"/>
    <property type="molecule type" value="Genomic_DNA"/>
</dbReference>
<evidence type="ECO:0008006" key="13">
    <source>
        <dbReference type="Google" id="ProtNLM"/>
    </source>
</evidence>
<feature type="domain" description="MucBP" evidence="9">
    <location>
        <begin position="265"/>
        <end position="334"/>
    </location>
</feature>
<keyword evidence="3 7" id="KW-0732">Signal</keyword>
<feature type="domain" description="Gram-positive cocci surface proteins LPxTG" evidence="8">
    <location>
        <begin position="377"/>
        <end position="416"/>
    </location>
</feature>
<reference evidence="11" key="2">
    <citation type="submission" date="2017-05" db="EMBL/GenBank/DDBJ databases">
        <authorList>
            <consortium name="The Broad Institute Genomics Platform"/>
            <consortium name="The Broad Institute Genomic Center for Infectious Diseases"/>
            <person name="Earl A."/>
            <person name="Manson A."/>
            <person name="Schwartman J."/>
            <person name="Gilmore M."/>
            <person name="Abouelleil A."/>
            <person name="Cao P."/>
            <person name="Chapman S."/>
            <person name="Cusick C."/>
            <person name="Shea T."/>
            <person name="Young S."/>
            <person name="Neafsey D."/>
            <person name="Nusbaum C."/>
            <person name="Birren B."/>
        </authorList>
    </citation>
    <scope>NUCLEOTIDE SEQUENCE</scope>
    <source>
        <strain evidence="11">9E7_DIV0242</strain>
    </source>
</reference>
<feature type="compositionally biased region" description="Low complexity" evidence="6">
    <location>
        <begin position="55"/>
        <end position="70"/>
    </location>
</feature>
<dbReference type="InterPro" id="IPR009459">
    <property type="entry name" value="MucBP_dom"/>
</dbReference>
<accession>A0A242K8K9</accession>
<keyword evidence="4" id="KW-0677">Repeat</keyword>
<dbReference type="EMBL" id="CP147247">
    <property type="protein sequence ID" value="WYJ90724.1"/>
    <property type="molecule type" value="Genomic_DNA"/>
</dbReference>
<keyword evidence="1" id="KW-0134">Cell wall</keyword>
<evidence type="ECO:0000313" key="12">
    <source>
        <dbReference type="Proteomes" id="UP000195141"/>
    </source>
</evidence>
<dbReference type="Pfam" id="PF06458">
    <property type="entry name" value="MucBP"/>
    <property type="match status" value="2"/>
</dbReference>
<sequence>MKKKVYVALLSLCCPIMLNTQQVFAEEVASETAPTSETVAAEEGTTESGPEEVPVESAPEVSEEAPVATEETQESTEETSNTVVEETEVSEETVESTETPKEAPVEEEKAARALVNFEVSFVDETTGALIGTAPISKEEGTVAVIALPTNGYFVVDTPVNSGFSVELDENLNPYLVGTVTAATTDFTVTMRAFNASGDAQINFVDEAGNPVNGAPNVMLGGEVGEVVSYDPPVIPGYTYSGGTVSVTLTDTLQEIPVVYTRVETKLTVTYLDTAGNPLIADETYTGKYGEVYAFTPASFSGLELISFNGAPFSEADLPITVTMGETDQHFVLVYGAPVVIDEPAPYEPSQIDPVVPVVEEVRPAVQPMATKEVKPKSAKVKKSLPETGEKENMVVAAAGMILVAQAAYVLKKKKENEFGL</sequence>
<dbReference type="Pfam" id="PF00746">
    <property type="entry name" value="Gram_pos_anchor"/>
    <property type="match status" value="1"/>
</dbReference>
<keyword evidence="2" id="KW-0964">Secreted</keyword>
<proteinExistence type="predicted"/>
<feature type="chain" id="PRO_5044064322" description="Gram-positive cocci surface proteins LPxTG domain-containing protein" evidence="7">
    <location>
        <begin position="26"/>
        <end position="420"/>
    </location>
</feature>
<feature type="compositionally biased region" description="Acidic residues" evidence="6">
    <location>
        <begin position="85"/>
        <end position="95"/>
    </location>
</feature>
<feature type="compositionally biased region" description="Basic and acidic residues" evidence="6">
    <location>
        <begin position="98"/>
        <end position="107"/>
    </location>
</feature>
<name>A0A242K8K9_9ENTE</name>
<dbReference type="InterPro" id="IPR019931">
    <property type="entry name" value="LPXTG_anchor"/>
</dbReference>
<evidence type="ECO:0000256" key="2">
    <source>
        <dbReference type="ARBA" id="ARBA00022525"/>
    </source>
</evidence>
<dbReference type="OrthoDB" id="2184730at2"/>
<evidence type="ECO:0000256" key="5">
    <source>
        <dbReference type="ARBA" id="ARBA00023088"/>
    </source>
</evidence>
<evidence type="ECO:0000256" key="7">
    <source>
        <dbReference type="SAM" id="SignalP"/>
    </source>
</evidence>
<evidence type="ECO:0000259" key="9">
    <source>
        <dbReference type="Pfam" id="PF06458"/>
    </source>
</evidence>
<dbReference type="NCBIfam" id="TIGR01167">
    <property type="entry name" value="LPXTG_anchor"/>
    <property type="match status" value="1"/>
</dbReference>